<dbReference type="AlphaFoldDB" id="A0A4U1BUF0"/>
<keyword evidence="1" id="KW-1133">Transmembrane helix</keyword>
<name>A0A4U1BUF0_9SPHI</name>
<protein>
    <submittedName>
        <fullName evidence="2">Uncharacterized protein</fullName>
    </submittedName>
</protein>
<keyword evidence="1" id="KW-0812">Transmembrane</keyword>
<evidence type="ECO:0000313" key="2">
    <source>
        <dbReference type="EMBL" id="TKB95518.1"/>
    </source>
</evidence>
<dbReference type="RefSeq" id="WP_136827564.1">
    <property type="nucleotide sequence ID" value="NZ_SWBP01000008.1"/>
</dbReference>
<comment type="caution">
    <text evidence="2">The sequence shown here is derived from an EMBL/GenBank/DDBJ whole genome shotgun (WGS) entry which is preliminary data.</text>
</comment>
<evidence type="ECO:0000256" key="1">
    <source>
        <dbReference type="SAM" id="Phobius"/>
    </source>
</evidence>
<dbReference type="Proteomes" id="UP000308181">
    <property type="component" value="Unassembled WGS sequence"/>
</dbReference>
<reference evidence="2 3" key="1">
    <citation type="submission" date="2019-04" db="EMBL/GenBank/DDBJ databases">
        <title>Pedobacter sp. AR-3-17 sp. nov., isolated from Arctic soil.</title>
        <authorList>
            <person name="Dahal R.H."/>
            <person name="Kim D.-U."/>
        </authorList>
    </citation>
    <scope>NUCLEOTIDE SEQUENCE [LARGE SCALE GENOMIC DNA]</scope>
    <source>
        <strain evidence="2 3">AR-3-17</strain>
    </source>
</reference>
<keyword evidence="3" id="KW-1185">Reference proteome</keyword>
<proteinExistence type="predicted"/>
<dbReference type="OrthoDB" id="771021at2"/>
<gene>
    <name evidence="2" type="ORF">FA046_16080</name>
</gene>
<keyword evidence="1" id="KW-0472">Membrane</keyword>
<accession>A0A4U1BUF0</accession>
<dbReference type="EMBL" id="SWBP01000008">
    <property type="protein sequence ID" value="TKB95518.1"/>
    <property type="molecule type" value="Genomic_DNA"/>
</dbReference>
<feature type="transmembrane region" description="Helical" evidence="1">
    <location>
        <begin position="41"/>
        <end position="59"/>
    </location>
</feature>
<organism evidence="2 3">
    <name type="scientific">Pedobacter cryophilus</name>
    <dbReference type="NCBI Taxonomy" id="2571271"/>
    <lineage>
        <taxon>Bacteria</taxon>
        <taxon>Pseudomonadati</taxon>
        <taxon>Bacteroidota</taxon>
        <taxon>Sphingobacteriia</taxon>
        <taxon>Sphingobacteriales</taxon>
        <taxon>Sphingobacteriaceae</taxon>
        <taxon>Pedobacter</taxon>
    </lineage>
</organism>
<evidence type="ECO:0000313" key="3">
    <source>
        <dbReference type="Proteomes" id="UP000308181"/>
    </source>
</evidence>
<feature type="transmembrane region" description="Helical" evidence="1">
    <location>
        <begin position="68"/>
        <end position="87"/>
    </location>
</feature>
<sequence>MNKLRIKITPLNLVVAVCFTYAIYCLLGFDTNKSWVSNTVKVLYTLALALILFLTDILFRRFIESAKWIWLIQGSFIILILVMMILFQRI</sequence>
<feature type="transmembrane region" description="Helical" evidence="1">
    <location>
        <begin position="12"/>
        <end position="29"/>
    </location>
</feature>